<keyword evidence="13 15" id="KW-0324">Glycolysis</keyword>
<feature type="active site" description="Proton acceptor" evidence="15">
    <location>
        <position position="127"/>
    </location>
</feature>
<dbReference type="PANTHER" id="PTHR13697:SF4">
    <property type="entry name" value="ATP-DEPENDENT 6-PHOSPHOFRUCTOKINASE"/>
    <property type="match status" value="1"/>
</dbReference>
<dbReference type="AlphaFoldDB" id="A0A939D5W6"/>
<dbReference type="EMBL" id="JAFJZZ010000001">
    <property type="protein sequence ID" value="MBN7771999.1"/>
    <property type="molecule type" value="Genomic_DNA"/>
</dbReference>
<comment type="caution">
    <text evidence="17">The sequence shown here is derived from an EMBL/GenBank/DDBJ whole genome shotgun (WGS) entry which is preliminary data.</text>
</comment>
<keyword evidence="10 15" id="KW-0418">Kinase</keyword>
<evidence type="ECO:0000256" key="13">
    <source>
        <dbReference type="ARBA" id="ARBA00023152"/>
    </source>
</evidence>
<dbReference type="FunFam" id="3.40.50.450:FF:000001">
    <property type="entry name" value="ATP-dependent 6-phosphofructokinase"/>
    <property type="match status" value="1"/>
</dbReference>
<dbReference type="InterPro" id="IPR000023">
    <property type="entry name" value="Phosphofructokinase_dom"/>
</dbReference>
<comment type="pathway">
    <text evidence="4 15">Carbohydrate degradation; glycolysis; D-glyceraldehyde 3-phosphate and glycerone phosphate from D-glucose: step 3/4.</text>
</comment>
<feature type="binding site" description="in other chain" evidence="15">
    <location>
        <begin position="125"/>
        <end position="127"/>
    </location>
    <ligand>
        <name>substrate</name>
        <note>ligand shared between dimeric partners</note>
    </ligand>
</feature>
<organism evidence="17 18">
    <name type="scientific">Clostridium aminobutyricum</name>
    <dbReference type="NCBI Taxonomy" id="33953"/>
    <lineage>
        <taxon>Bacteria</taxon>
        <taxon>Bacillati</taxon>
        <taxon>Bacillota</taxon>
        <taxon>Clostridia</taxon>
        <taxon>Eubacteriales</taxon>
        <taxon>Clostridiaceae</taxon>
        <taxon>Clostridium</taxon>
    </lineage>
</organism>
<dbReference type="RefSeq" id="WP_206580778.1">
    <property type="nucleotide sequence ID" value="NZ_JAFJZZ010000001.1"/>
</dbReference>
<dbReference type="SUPFAM" id="SSF53784">
    <property type="entry name" value="Phosphofructokinase"/>
    <property type="match status" value="1"/>
</dbReference>
<keyword evidence="9 15" id="KW-0547">Nucleotide-binding</keyword>
<name>A0A939D5W6_CLOAM</name>
<feature type="binding site" evidence="15">
    <location>
        <begin position="21"/>
        <end position="25"/>
    </location>
    <ligand>
        <name>ADP</name>
        <dbReference type="ChEBI" id="CHEBI:456216"/>
        <note>allosteric activator; ligand shared between dimeric partners</note>
    </ligand>
</feature>
<dbReference type="GO" id="GO:0061621">
    <property type="term" value="P:canonical glycolysis"/>
    <property type="evidence" value="ECO:0007669"/>
    <property type="project" value="TreeGrafter"/>
</dbReference>
<gene>
    <name evidence="15 17" type="primary">pfkA</name>
    <name evidence="17" type="ORF">JYB65_01300</name>
</gene>
<comment type="caution">
    <text evidence="15">Lacks conserved residue(s) required for the propagation of feature annotation.</text>
</comment>
<evidence type="ECO:0000313" key="17">
    <source>
        <dbReference type="EMBL" id="MBN7771999.1"/>
    </source>
</evidence>
<accession>A0A939D5W6</accession>
<keyword evidence="11 15" id="KW-0067">ATP-binding</keyword>
<comment type="similarity">
    <text evidence="15">Belongs to the phosphofructokinase type A (PFKA) family. ATP-dependent PFK group I subfamily. Prokaryotic clade 'B1' sub-subfamily.</text>
</comment>
<evidence type="ECO:0000256" key="12">
    <source>
        <dbReference type="ARBA" id="ARBA00022842"/>
    </source>
</evidence>
<evidence type="ECO:0000259" key="16">
    <source>
        <dbReference type="Pfam" id="PF00365"/>
    </source>
</evidence>
<evidence type="ECO:0000256" key="5">
    <source>
        <dbReference type="ARBA" id="ARBA00022490"/>
    </source>
</evidence>
<evidence type="ECO:0000256" key="15">
    <source>
        <dbReference type="HAMAP-Rule" id="MF_00339"/>
    </source>
</evidence>
<dbReference type="PIRSF" id="PIRSF000532">
    <property type="entry name" value="ATP_PFK_prok"/>
    <property type="match status" value="1"/>
</dbReference>
<dbReference type="Pfam" id="PF00365">
    <property type="entry name" value="PFK"/>
    <property type="match status" value="1"/>
</dbReference>
<dbReference type="NCBIfam" id="NF002872">
    <property type="entry name" value="PRK03202.1"/>
    <property type="match status" value="1"/>
</dbReference>
<dbReference type="GO" id="GO:0030388">
    <property type="term" value="P:fructose 1,6-bisphosphate metabolic process"/>
    <property type="evidence" value="ECO:0007669"/>
    <property type="project" value="TreeGrafter"/>
</dbReference>
<dbReference type="FunFam" id="3.40.50.460:FF:000002">
    <property type="entry name" value="ATP-dependent 6-phosphofructokinase"/>
    <property type="match status" value="1"/>
</dbReference>
<dbReference type="HAMAP" id="MF_00339">
    <property type="entry name" value="Phosphofructokinase_I_B1"/>
    <property type="match status" value="1"/>
</dbReference>
<evidence type="ECO:0000256" key="1">
    <source>
        <dbReference type="ARBA" id="ARBA00001946"/>
    </source>
</evidence>
<feature type="binding site" description="in other chain" evidence="15">
    <location>
        <begin position="213"/>
        <end position="215"/>
    </location>
    <ligand>
        <name>ADP</name>
        <dbReference type="ChEBI" id="CHEBI:456216"/>
        <note>allosteric activator; ligand shared between dimeric partners</note>
    </ligand>
</feature>
<dbReference type="PRINTS" id="PR00476">
    <property type="entry name" value="PHFRCTKINASE"/>
</dbReference>
<dbReference type="InterPro" id="IPR035966">
    <property type="entry name" value="PKF_sf"/>
</dbReference>
<feature type="domain" description="Phosphofructokinase" evidence="16">
    <location>
        <begin position="3"/>
        <end position="276"/>
    </location>
</feature>
<evidence type="ECO:0000256" key="6">
    <source>
        <dbReference type="ARBA" id="ARBA00022533"/>
    </source>
</evidence>
<feature type="binding site" evidence="15">
    <location>
        <begin position="72"/>
        <end position="73"/>
    </location>
    <ligand>
        <name>ATP</name>
        <dbReference type="ChEBI" id="CHEBI:30616"/>
    </ligand>
</feature>
<keyword evidence="5 15" id="KW-0963">Cytoplasm</keyword>
<feature type="binding site" evidence="15">
    <location>
        <position position="162"/>
    </location>
    <ligand>
        <name>substrate</name>
        <note>ligand shared between dimeric partners</note>
    </ligand>
</feature>
<keyword evidence="6 15" id="KW-0021">Allosteric enzyme</keyword>
<dbReference type="GO" id="GO:0016208">
    <property type="term" value="F:AMP binding"/>
    <property type="evidence" value="ECO:0007669"/>
    <property type="project" value="TreeGrafter"/>
</dbReference>
<dbReference type="EC" id="2.7.1.11" evidence="15"/>
<evidence type="ECO:0000256" key="2">
    <source>
        <dbReference type="ARBA" id="ARBA00002659"/>
    </source>
</evidence>
<feature type="binding site" description="in other chain" evidence="15">
    <location>
        <position position="211"/>
    </location>
    <ligand>
        <name>ADP</name>
        <dbReference type="ChEBI" id="CHEBI:456216"/>
        <note>allosteric activator; ligand shared between dimeric partners</note>
    </ligand>
</feature>
<keyword evidence="12 15" id="KW-0460">Magnesium</keyword>
<feature type="binding site" evidence="15">
    <location>
        <position position="103"/>
    </location>
    <ligand>
        <name>Mg(2+)</name>
        <dbReference type="ChEBI" id="CHEBI:18420"/>
        <note>catalytic</note>
    </ligand>
</feature>
<dbReference type="InterPro" id="IPR012828">
    <property type="entry name" value="PFKA_ATP_prok"/>
</dbReference>
<dbReference type="PANTHER" id="PTHR13697">
    <property type="entry name" value="PHOSPHOFRUCTOKINASE"/>
    <property type="match status" value="1"/>
</dbReference>
<evidence type="ECO:0000256" key="7">
    <source>
        <dbReference type="ARBA" id="ARBA00022679"/>
    </source>
</evidence>
<dbReference type="InterPro" id="IPR012003">
    <property type="entry name" value="ATP_PFK_prok-type"/>
</dbReference>
<keyword evidence="8 15" id="KW-0479">Metal-binding</keyword>
<dbReference type="GO" id="GO:0070095">
    <property type="term" value="F:fructose-6-phosphate binding"/>
    <property type="evidence" value="ECO:0007669"/>
    <property type="project" value="TreeGrafter"/>
</dbReference>
<evidence type="ECO:0000256" key="10">
    <source>
        <dbReference type="ARBA" id="ARBA00022777"/>
    </source>
</evidence>
<comment type="function">
    <text evidence="2 15">Catalyzes the phosphorylation of D-fructose 6-phosphate to fructose 1,6-bisphosphate by ATP, the first committing step of glycolysis.</text>
</comment>
<dbReference type="Gene3D" id="3.40.50.450">
    <property type="match status" value="1"/>
</dbReference>
<feature type="binding site" description="in other chain" evidence="15">
    <location>
        <begin position="169"/>
        <end position="171"/>
    </location>
    <ligand>
        <name>substrate</name>
        <note>ligand shared between dimeric partners</note>
    </ligand>
</feature>
<dbReference type="GO" id="GO:0006002">
    <property type="term" value="P:fructose 6-phosphate metabolic process"/>
    <property type="evidence" value="ECO:0007669"/>
    <property type="project" value="UniProtKB-UniRule"/>
</dbReference>
<dbReference type="Gene3D" id="3.40.50.460">
    <property type="entry name" value="Phosphofructokinase domain"/>
    <property type="match status" value="1"/>
</dbReference>
<feature type="binding site" description="in other chain" evidence="15">
    <location>
        <begin position="185"/>
        <end position="187"/>
    </location>
    <ligand>
        <name>ADP</name>
        <dbReference type="ChEBI" id="CHEBI:456216"/>
        <note>allosteric activator; ligand shared between dimeric partners</note>
    </ligand>
</feature>
<feature type="binding site" evidence="15">
    <location>
        <position position="244"/>
    </location>
    <ligand>
        <name>substrate</name>
        <note>ligand shared between dimeric partners</note>
    </ligand>
</feature>
<evidence type="ECO:0000256" key="9">
    <source>
        <dbReference type="ARBA" id="ARBA00022741"/>
    </source>
</evidence>
<keyword evidence="7 15" id="KW-0808">Transferase</keyword>
<dbReference type="GO" id="GO:0003872">
    <property type="term" value="F:6-phosphofructokinase activity"/>
    <property type="evidence" value="ECO:0007669"/>
    <property type="project" value="UniProtKB-UniRule"/>
</dbReference>
<comment type="subunit">
    <text evidence="15">Homotetramer.</text>
</comment>
<dbReference type="InterPro" id="IPR022953">
    <property type="entry name" value="ATP_PFK"/>
</dbReference>
<dbReference type="GO" id="GO:0005524">
    <property type="term" value="F:ATP binding"/>
    <property type="evidence" value="ECO:0007669"/>
    <property type="project" value="UniProtKB-UniRule"/>
</dbReference>
<comment type="subcellular location">
    <subcellularLocation>
        <location evidence="3 15">Cytoplasm</location>
    </subcellularLocation>
</comment>
<sequence>MKKIGVLTSGGDSPGMNAAIRAAVRGAIYLGMEVYGIDKGYEGLIDGEIEPMTISSVSDILQRGGTILRTARSERFMTTEGQKRAISMLENFNIDSLVIVGGDGSLKGGLDLHKQGITVMGLPGTIDNDLGYTDYTIGFDTAVNTVLSAISNIRDTSSSHERTTVIEVMGRHCGDIALYAGLTGGAETILIPEVPVDINAICRKMVQGRNRGKLHNIIIKAEGIDLSTQELADILKERTGMETKIVVLGYIQRGGSPTARDRMLASRMAYKAVELLAEGSESRAIGINGNEIVQYPLADALKMTREYDKDVMKLADILSI</sequence>
<feature type="binding site" evidence="15">
    <location>
        <begin position="102"/>
        <end position="105"/>
    </location>
    <ligand>
        <name>ATP</name>
        <dbReference type="ChEBI" id="CHEBI:30616"/>
    </ligand>
</feature>
<evidence type="ECO:0000256" key="14">
    <source>
        <dbReference type="ARBA" id="ARBA00048070"/>
    </source>
</evidence>
<keyword evidence="18" id="KW-1185">Reference proteome</keyword>
<dbReference type="GO" id="GO:0005945">
    <property type="term" value="C:6-phosphofructokinase complex"/>
    <property type="evidence" value="ECO:0007669"/>
    <property type="project" value="TreeGrafter"/>
</dbReference>
<evidence type="ECO:0000256" key="8">
    <source>
        <dbReference type="ARBA" id="ARBA00022723"/>
    </source>
</evidence>
<evidence type="ECO:0000256" key="11">
    <source>
        <dbReference type="ARBA" id="ARBA00022840"/>
    </source>
</evidence>
<feature type="binding site" evidence="15">
    <location>
        <position position="11"/>
    </location>
    <ligand>
        <name>ATP</name>
        <dbReference type="ChEBI" id="CHEBI:30616"/>
    </ligand>
</feature>
<comment type="catalytic activity">
    <reaction evidence="14 15">
        <text>beta-D-fructose 6-phosphate + ATP = beta-D-fructose 1,6-bisphosphate + ADP + H(+)</text>
        <dbReference type="Rhea" id="RHEA:16109"/>
        <dbReference type="ChEBI" id="CHEBI:15378"/>
        <dbReference type="ChEBI" id="CHEBI:30616"/>
        <dbReference type="ChEBI" id="CHEBI:32966"/>
        <dbReference type="ChEBI" id="CHEBI:57634"/>
        <dbReference type="ChEBI" id="CHEBI:456216"/>
        <dbReference type="EC" id="2.7.1.11"/>
    </reaction>
</comment>
<evidence type="ECO:0000256" key="3">
    <source>
        <dbReference type="ARBA" id="ARBA00004496"/>
    </source>
</evidence>
<dbReference type="GO" id="GO:0046872">
    <property type="term" value="F:metal ion binding"/>
    <property type="evidence" value="ECO:0007669"/>
    <property type="project" value="UniProtKB-KW"/>
</dbReference>
<dbReference type="GO" id="GO:0042802">
    <property type="term" value="F:identical protein binding"/>
    <property type="evidence" value="ECO:0007669"/>
    <property type="project" value="TreeGrafter"/>
</dbReference>
<proteinExistence type="inferred from homology"/>
<dbReference type="GO" id="GO:0048029">
    <property type="term" value="F:monosaccharide binding"/>
    <property type="evidence" value="ECO:0007669"/>
    <property type="project" value="TreeGrafter"/>
</dbReference>
<feature type="binding site" description="in other chain" evidence="15">
    <location>
        <begin position="250"/>
        <end position="253"/>
    </location>
    <ligand>
        <name>substrate</name>
        <note>ligand shared between dimeric partners</note>
    </ligand>
</feature>
<feature type="binding site" description="in other chain" evidence="15">
    <location>
        <position position="222"/>
    </location>
    <ligand>
        <name>substrate</name>
        <note>ligand shared between dimeric partners</note>
    </ligand>
</feature>
<evidence type="ECO:0000256" key="4">
    <source>
        <dbReference type="ARBA" id="ARBA00004679"/>
    </source>
</evidence>
<dbReference type="Proteomes" id="UP000664545">
    <property type="component" value="Unassembled WGS sequence"/>
</dbReference>
<protein>
    <recommendedName>
        <fullName evidence="15">ATP-dependent 6-phosphofructokinase</fullName>
        <shortName evidence="15">ATP-PFK</shortName>
        <shortName evidence="15">Phosphofructokinase</shortName>
        <ecNumber evidence="15">2.7.1.11</ecNumber>
    </recommendedName>
    <alternativeName>
        <fullName evidence="15">Phosphohexokinase</fullName>
    </alternativeName>
</protein>
<evidence type="ECO:0000313" key="18">
    <source>
        <dbReference type="Proteomes" id="UP000664545"/>
    </source>
</evidence>
<comment type="activity regulation">
    <text evidence="15">Allosterically activated by ADP and other diphosphonucleosides, and allosterically inhibited by phosphoenolpyruvate.</text>
</comment>
<comment type="cofactor">
    <cofactor evidence="1 15">
        <name>Mg(2+)</name>
        <dbReference type="ChEBI" id="CHEBI:18420"/>
    </cofactor>
</comment>
<dbReference type="NCBIfam" id="TIGR02482">
    <property type="entry name" value="PFKA_ATP"/>
    <property type="match status" value="1"/>
</dbReference>
<feature type="binding site" description="in other chain" evidence="15">
    <location>
        <position position="154"/>
    </location>
    <ligand>
        <name>ADP</name>
        <dbReference type="ChEBI" id="CHEBI:456216"/>
        <note>allosteric activator; ligand shared between dimeric partners</note>
    </ligand>
</feature>
<reference evidence="17" key="1">
    <citation type="submission" date="2021-02" db="EMBL/GenBank/DDBJ databases">
        <title>Abyssanaerobacter marinus gen.nov., sp., nov, anaerobic bacterium isolated from the Onnuri vent field of Indian Ocean and suggestion of Mogibacteriaceae fam. nov., and proposal of reclassification of ambiguous this family's genus member.</title>
        <authorList>
            <person name="Kim Y.J."/>
            <person name="Yang J.-A."/>
        </authorList>
    </citation>
    <scope>NUCLEOTIDE SEQUENCE</scope>
    <source>
        <strain evidence="17">DSM 2634</strain>
    </source>
</reference>